<dbReference type="CDD" id="cd07067">
    <property type="entry name" value="HP_PGM_like"/>
    <property type="match status" value="1"/>
</dbReference>
<dbReference type="Proteomes" id="UP001597199">
    <property type="component" value="Unassembled WGS sequence"/>
</dbReference>
<dbReference type="Gene3D" id="3.40.50.1240">
    <property type="entry name" value="Phosphoglycerate mutase-like"/>
    <property type="match status" value="1"/>
</dbReference>
<sequence length="203" mass="22471">MELVLVRHSISVSNHQERISGNGDDVPLSEAGIAYAKQCAGAFDWQRFDVVYTSTMTRAKQTAALLTGKQTPLHEDPRLVEMGFGDWEGLDPEPFRHQFPDSFDYHGMFNANFSKHAPHAESYAELTVRAMDFLAMLQRTAPSASVLAVSHGMTIRALVAAALHLSPEALAAPQNVAVNALHFDEHDGFRARLLTYDRVLIPQ</sequence>
<dbReference type="SUPFAM" id="SSF53254">
    <property type="entry name" value="Phosphoglycerate mutase-like"/>
    <property type="match status" value="1"/>
</dbReference>
<gene>
    <name evidence="1" type="ORF">ACFQ41_03845</name>
</gene>
<dbReference type="PIRSF" id="PIRSF000709">
    <property type="entry name" value="6PFK_2-Ptase"/>
    <property type="match status" value="1"/>
</dbReference>
<protein>
    <submittedName>
        <fullName evidence="1">Histidine phosphatase family protein</fullName>
    </submittedName>
</protein>
<dbReference type="EMBL" id="JBHTOA010000018">
    <property type="protein sequence ID" value="MFD1398432.1"/>
    <property type="molecule type" value="Genomic_DNA"/>
</dbReference>
<evidence type="ECO:0000313" key="2">
    <source>
        <dbReference type="Proteomes" id="UP001597199"/>
    </source>
</evidence>
<accession>A0ABW4BD52</accession>
<evidence type="ECO:0000313" key="1">
    <source>
        <dbReference type="EMBL" id="MFD1398432.1"/>
    </source>
</evidence>
<comment type="caution">
    <text evidence="1">The sequence shown here is derived from an EMBL/GenBank/DDBJ whole genome shotgun (WGS) entry which is preliminary data.</text>
</comment>
<name>A0ABW4BD52_9LACO</name>
<dbReference type="InterPro" id="IPR050275">
    <property type="entry name" value="PGM_Phosphatase"/>
</dbReference>
<dbReference type="RefSeq" id="WP_204118806.1">
    <property type="nucleotide sequence ID" value="NZ_BOLV01000008.1"/>
</dbReference>
<reference evidence="2" key="1">
    <citation type="journal article" date="2019" name="Int. J. Syst. Evol. Microbiol.">
        <title>The Global Catalogue of Microorganisms (GCM) 10K type strain sequencing project: providing services to taxonomists for standard genome sequencing and annotation.</title>
        <authorList>
            <consortium name="The Broad Institute Genomics Platform"/>
            <consortium name="The Broad Institute Genome Sequencing Center for Infectious Disease"/>
            <person name="Wu L."/>
            <person name="Ma J."/>
        </authorList>
    </citation>
    <scope>NUCLEOTIDE SEQUENCE [LARGE SCALE GENOMIC DNA]</scope>
    <source>
        <strain evidence="2">CCM 9110</strain>
    </source>
</reference>
<dbReference type="Pfam" id="PF00300">
    <property type="entry name" value="His_Phos_1"/>
    <property type="match status" value="1"/>
</dbReference>
<dbReference type="PANTHER" id="PTHR48100:SF1">
    <property type="entry name" value="HISTIDINE PHOSPHATASE FAMILY PROTEIN-RELATED"/>
    <property type="match status" value="1"/>
</dbReference>
<keyword evidence="2" id="KW-1185">Reference proteome</keyword>
<proteinExistence type="predicted"/>
<dbReference type="InterPro" id="IPR013078">
    <property type="entry name" value="His_Pase_superF_clade-1"/>
</dbReference>
<dbReference type="PANTHER" id="PTHR48100">
    <property type="entry name" value="BROAD-SPECIFICITY PHOSPHATASE YOR283W-RELATED"/>
    <property type="match status" value="1"/>
</dbReference>
<organism evidence="1 2">
    <name type="scientific">Lacticaseibacillus suilingensis</name>
    <dbReference type="NCBI Taxonomy" id="2799577"/>
    <lineage>
        <taxon>Bacteria</taxon>
        <taxon>Bacillati</taxon>
        <taxon>Bacillota</taxon>
        <taxon>Bacilli</taxon>
        <taxon>Lactobacillales</taxon>
        <taxon>Lactobacillaceae</taxon>
        <taxon>Lacticaseibacillus</taxon>
    </lineage>
</organism>
<dbReference type="SMART" id="SM00855">
    <property type="entry name" value="PGAM"/>
    <property type="match status" value="1"/>
</dbReference>
<dbReference type="InterPro" id="IPR029033">
    <property type="entry name" value="His_PPase_superfam"/>
</dbReference>